<sequence length="58" mass="6801">MELLRRIERYLKTSHMPETKFGRLAVNDPRLVGDLRRGREPGPDMVRRVEAFIAEHLA</sequence>
<keyword evidence="2" id="KW-1185">Reference proteome</keyword>
<dbReference type="RefSeq" id="WP_007405815.1">
    <property type="nucleotide sequence ID" value="NZ_BBJS01000030.1"/>
</dbReference>
<dbReference type="AlphaFoldDB" id="A0A0C9NGR8"/>
<name>A0A0C9NGR8_SPHPI</name>
<dbReference type="Proteomes" id="UP000032025">
    <property type="component" value="Unassembled WGS sequence"/>
</dbReference>
<evidence type="ECO:0000313" key="1">
    <source>
        <dbReference type="EMBL" id="GAN13908.1"/>
    </source>
</evidence>
<dbReference type="GeneID" id="78528921"/>
<comment type="caution">
    <text evidence="1">The sequence shown here is derived from an EMBL/GenBank/DDBJ whole genome shotgun (WGS) entry which is preliminary data.</text>
</comment>
<gene>
    <name evidence="1" type="ORF">SP6_30_00480</name>
</gene>
<dbReference type="EMBL" id="BBJS01000030">
    <property type="protein sequence ID" value="GAN13908.1"/>
    <property type="molecule type" value="Genomic_DNA"/>
</dbReference>
<accession>A0A0C9NGR8</accession>
<proteinExistence type="predicted"/>
<organism evidence="1 2">
    <name type="scientific">Sphingomonas paucimobilis NBRC 13935</name>
    <dbReference type="NCBI Taxonomy" id="1219050"/>
    <lineage>
        <taxon>Bacteria</taxon>
        <taxon>Pseudomonadati</taxon>
        <taxon>Pseudomonadota</taxon>
        <taxon>Alphaproteobacteria</taxon>
        <taxon>Sphingomonadales</taxon>
        <taxon>Sphingomonadaceae</taxon>
        <taxon>Sphingomonas</taxon>
    </lineage>
</organism>
<evidence type="ECO:0000313" key="2">
    <source>
        <dbReference type="Proteomes" id="UP000032025"/>
    </source>
</evidence>
<protein>
    <submittedName>
        <fullName evidence="1">DNA, contig: SP630</fullName>
    </submittedName>
</protein>
<reference evidence="1 2" key="1">
    <citation type="submission" date="2014-08" db="EMBL/GenBank/DDBJ databases">
        <title>Whole genome shotgun sequence of Sphingomonas paucimobilis NBRC 13935.</title>
        <authorList>
            <person name="Hosoyama A."/>
            <person name="Hashimoto M."/>
            <person name="Hosoyama Y."/>
            <person name="Noguchi M."/>
            <person name="Uohara A."/>
            <person name="Ohji S."/>
            <person name="Katano-Makiyama Y."/>
            <person name="Ichikawa N."/>
            <person name="Kimura A."/>
            <person name="Yamazoe A."/>
            <person name="Fujita N."/>
        </authorList>
    </citation>
    <scope>NUCLEOTIDE SEQUENCE [LARGE SCALE GENOMIC DNA]</scope>
    <source>
        <strain evidence="1 2">NBRC 13935</strain>
    </source>
</reference>